<keyword evidence="3" id="KW-0433">Leucine-rich repeat</keyword>
<feature type="signal peptide" evidence="13">
    <location>
        <begin position="1"/>
        <end position="18"/>
    </location>
</feature>
<dbReference type="Gene3D" id="1.10.510.10">
    <property type="entry name" value="Transferase(Phosphotransferase) domain 1"/>
    <property type="match status" value="1"/>
</dbReference>
<evidence type="ECO:0000256" key="8">
    <source>
        <dbReference type="ARBA" id="ARBA00022840"/>
    </source>
</evidence>
<dbReference type="EMBL" id="JBBWWQ010000004">
    <property type="protein sequence ID" value="KAK8948473.1"/>
    <property type="molecule type" value="Genomic_DNA"/>
</dbReference>
<feature type="compositionally biased region" description="Pro residues" evidence="11">
    <location>
        <begin position="227"/>
        <end position="242"/>
    </location>
</feature>
<keyword evidence="16" id="KW-1185">Reference proteome</keyword>
<dbReference type="SUPFAM" id="SSF52058">
    <property type="entry name" value="L domain-like"/>
    <property type="match status" value="1"/>
</dbReference>
<comment type="caution">
    <text evidence="15">The sequence shown here is derived from an EMBL/GenBank/DDBJ whole genome shotgun (WGS) entry which is preliminary data.</text>
</comment>
<keyword evidence="9 12" id="KW-1133">Transmembrane helix</keyword>
<keyword evidence="15" id="KW-0418">Kinase</keyword>
<evidence type="ECO:0000256" key="5">
    <source>
        <dbReference type="ARBA" id="ARBA00022729"/>
    </source>
</evidence>
<feature type="region of interest" description="Disordered" evidence="11">
    <location>
        <begin position="227"/>
        <end position="249"/>
    </location>
</feature>
<dbReference type="Pfam" id="PF07714">
    <property type="entry name" value="PK_Tyr_Ser-Thr"/>
    <property type="match status" value="1"/>
</dbReference>
<keyword evidence="7" id="KW-0547">Nucleotide-binding</keyword>
<keyword evidence="10 12" id="KW-0472">Membrane</keyword>
<evidence type="ECO:0000259" key="14">
    <source>
        <dbReference type="PROSITE" id="PS50011"/>
    </source>
</evidence>
<proteinExistence type="predicted"/>
<dbReference type="GO" id="GO:0004672">
    <property type="term" value="F:protein kinase activity"/>
    <property type="evidence" value="ECO:0007669"/>
    <property type="project" value="InterPro"/>
</dbReference>
<dbReference type="SMART" id="SM00369">
    <property type="entry name" value="LRR_TYP"/>
    <property type="match status" value="3"/>
</dbReference>
<dbReference type="AlphaFoldDB" id="A0AAP0BR05"/>
<gene>
    <name evidence="15" type="ORF">KSP39_PZI005584</name>
</gene>
<evidence type="ECO:0000256" key="10">
    <source>
        <dbReference type="ARBA" id="ARBA00023136"/>
    </source>
</evidence>
<dbReference type="InterPro" id="IPR011009">
    <property type="entry name" value="Kinase-like_dom_sf"/>
</dbReference>
<keyword evidence="6" id="KW-0677">Repeat</keyword>
<name>A0AAP0BR05_9ASPA</name>
<dbReference type="InterPro" id="IPR032675">
    <property type="entry name" value="LRR_dom_sf"/>
</dbReference>
<keyword evidence="4 12" id="KW-0812">Transmembrane</keyword>
<keyword evidence="15" id="KW-0675">Receptor</keyword>
<evidence type="ECO:0000256" key="9">
    <source>
        <dbReference type="ARBA" id="ARBA00022989"/>
    </source>
</evidence>
<dbReference type="FunFam" id="3.30.200.20:FF:000307">
    <property type="entry name" value="pollen receptor-like kinase 1"/>
    <property type="match status" value="1"/>
</dbReference>
<dbReference type="GO" id="GO:0005524">
    <property type="term" value="F:ATP binding"/>
    <property type="evidence" value="ECO:0007669"/>
    <property type="project" value="UniProtKB-KW"/>
</dbReference>
<feature type="region of interest" description="Disordered" evidence="11">
    <location>
        <begin position="285"/>
        <end position="315"/>
    </location>
</feature>
<feature type="domain" description="Protein kinase" evidence="14">
    <location>
        <begin position="349"/>
        <end position="621"/>
    </location>
</feature>
<keyword evidence="15" id="KW-0808">Transferase</keyword>
<evidence type="ECO:0000256" key="13">
    <source>
        <dbReference type="SAM" id="SignalP"/>
    </source>
</evidence>
<protein>
    <submittedName>
        <fullName evidence="15">Inactive receptor kinase</fullName>
    </submittedName>
</protein>
<dbReference type="InterPro" id="IPR001245">
    <property type="entry name" value="Ser-Thr/Tyr_kinase_cat_dom"/>
</dbReference>
<dbReference type="PANTHER" id="PTHR48010:SF55">
    <property type="entry name" value="OS01G0607900 PROTEIN"/>
    <property type="match status" value="1"/>
</dbReference>
<feature type="transmembrane region" description="Helical" evidence="12">
    <location>
        <begin position="256"/>
        <end position="278"/>
    </location>
</feature>
<evidence type="ECO:0000256" key="12">
    <source>
        <dbReference type="SAM" id="Phobius"/>
    </source>
</evidence>
<evidence type="ECO:0000256" key="6">
    <source>
        <dbReference type="ARBA" id="ARBA00022737"/>
    </source>
</evidence>
<evidence type="ECO:0000313" key="15">
    <source>
        <dbReference type="EMBL" id="KAK8948473.1"/>
    </source>
</evidence>
<dbReference type="InterPro" id="IPR013210">
    <property type="entry name" value="LRR_N_plant-typ"/>
</dbReference>
<reference evidence="15 16" key="1">
    <citation type="journal article" date="2022" name="Nat. Plants">
        <title>Genomes of leafy and leafless Platanthera orchids illuminate the evolution of mycoheterotrophy.</title>
        <authorList>
            <person name="Li M.H."/>
            <person name="Liu K.W."/>
            <person name="Li Z."/>
            <person name="Lu H.C."/>
            <person name="Ye Q.L."/>
            <person name="Zhang D."/>
            <person name="Wang J.Y."/>
            <person name="Li Y.F."/>
            <person name="Zhong Z.M."/>
            <person name="Liu X."/>
            <person name="Yu X."/>
            <person name="Liu D.K."/>
            <person name="Tu X.D."/>
            <person name="Liu B."/>
            <person name="Hao Y."/>
            <person name="Liao X.Y."/>
            <person name="Jiang Y.T."/>
            <person name="Sun W.H."/>
            <person name="Chen J."/>
            <person name="Chen Y.Q."/>
            <person name="Ai Y."/>
            <person name="Zhai J.W."/>
            <person name="Wu S.S."/>
            <person name="Zhou Z."/>
            <person name="Hsiao Y.Y."/>
            <person name="Wu W.L."/>
            <person name="Chen Y.Y."/>
            <person name="Lin Y.F."/>
            <person name="Hsu J.L."/>
            <person name="Li C.Y."/>
            <person name="Wang Z.W."/>
            <person name="Zhao X."/>
            <person name="Zhong W.Y."/>
            <person name="Ma X.K."/>
            <person name="Ma L."/>
            <person name="Huang J."/>
            <person name="Chen G.Z."/>
            <person name="Huang M.Z."/>
            <person name="Huang L."/>
            <person name="Peng D.H."/>
            <person name="Luo Y.B."/>
            <person name="Zou S.Q."/>
            <person name="Chen S.P."/>
            <person name="Lan S."/>
            <person name="Tsai W.C."/>
            <person name="Van de Peer Y."/>
            <person name="Liu Z.J."/>
        </authorList>
    </citation>
    <scope>NUCLEOTIDE SEQUENCE [LARGE SCALE GENOMIC DNA]</scope>
    <source>
        <strain evidence="15">Lor287</strain>
    </source>
</reference>
<sequence>MAYRQFLLLLLFIQAAAGEPIKDRAALLAFISQTPHSQRIQWSASESACNWVGVTCDASRTAVIALRLPGAELMGPIQPATLGSLSSLRILSLRSNRLSGAPPQDLLNLTSLRSLYLQNNLFSGAFPPAIPHLSRLTRLDLSGNNFSGEIPFAVNNLTRLTGLFLQQNGFSGSIPSIATPGLTDFNVSYNALNGSIPETLQKFPASSFAGNLNLCGGTLAPCAPFFPSPATAPPSPPTPPESPGEKNSDKLSKKEIIAIAVAAGLALIILLLLLAFCLSKWRKKRRKANEGPKPPPVPPASVGRSGDVGATSSSKEDIGSVIAGQSDRNRLVFVGGKGGYSFDLEDLLRASAEVLGKGSVGTSYKAVLEEGTTVVVKRLKDVAVSKRDFEASIENLGKIEHGNLLAIRAYYYSKDEKLLVFDFLPSGSLSSNIHGSRGSGRTPLDWDSRVRVALAAGRGLAHLHSTARIVHGNIKASNVLLRPDPDAAALSDYGLAPIFGAGGSSSSRAAAGYRAPEVVETRRPTFKSDVYSFGVLLLELLTGKAPNQASIAGEEGIDLPRWVQSVVREEWTAEVFDADLMRYANIEEEMVQLLQIAMACATPAPDARPEMPEVVRMMEDIAGGHGGASESDDRLRASSDDPSKPTSAGRTP</sequence>
<dbReference type="Pfam" id="PF00560">
    <property type="entry name" value="LRR_1"/>
    <property type="match status" value="1"/>
</dbReference>
<comment type="subcellular location">
    <subcellularLocation>
        <location evidence="1">Membrane</location>
    </subcellularLocation>
</comment>
<dbReference type="Gene3D" id="3.80.10.10">
    <property type="entry name" value="Ribonuclease Inhibitor"/>
    <property type="match status" value="2"/>
</dbReference>
<dbReference type="InterPro" id="IPR001611">
    <property type="entry name" value="Leu-rich_rpt"/>
</dbReference>
<dbReference type="Gene3D" id="3.30.200.20">
    <property type="entry name" value="Phosphorylase Kinase, domain 1"/>
    <property type="match status" value="1"/>
</dbReference>
<keyword evidence="8" id="KW-0067">ATP-binding</keyword>
<dbReference type="Pfam" id="PF13855">
    <property type="entry name" value="LRR_8"/>
    <property type="match status" value="1"/>
</dbReference>
<dbReference type="FunFam" id="1.10.510.10:FF:000095">
    <property type="entry name" value="protein STRUBBELIG-RECEPTOR FAMILY 8"/>
    <property type="match status" value="1"/>
</dbReference>
<accession>A0AAP0BR05</accession>
<dbReference type="SUPFAM" id="SSF56112">
    <property type="entry name" value="Protein kinase-like (PK-like)"/>
    <property type="match status" value="1"/>
</dbReference>
<dbReference type="PROSITE" id="PS50011">
    <property type="entry name" value="PROTEIN_KINASE_DOM"/>
    <property type="match status" value="1"/>
</dbReference>
<evidence type="ECO:0000256" key="4">
    <source>
        <dbReference type="ARBA" id="ARBA00022692"/>
    </source>
</evidence>
<feature type="region of interest" description="Disordered" evidence="11">
    <location>
        <begin position="619"/>
        <end position="652"/>
    </location>
</feature>
<dbReference type="InterPro" id="IPR050994">
    <property type="entry name" value="At_inactive_RLKs"/>
</dbReference>
<keyword evidence="2" id="KW-0597">Phosphoprotein</keyword>
<dbReference type="GO" id="GO:0016020">
    <property type="term" value="C:membrane"/>
    <property type="evidence" value="ECO:0007669"/>
    <property type="project" value="UniProtKB-SubCell"/>
</dbReference>
<evidence type="ECO:0000256" key="3">
    <source>
        <dbReference type="ARBA" id="ARBA00022614"/>
    </source>
</evidence>
<dbReference type="PANTHER" id="PTHR48010">
    <property type="entry name" value="OS05G0588300 PROTEIN"/>
    <property type="match status" value="1"/>
</dbReference>
<dbReference type="FunFam" id="3.80.10.10:FF:000234">
    <property type="entry name" value="Probable inactive receptor kinase RLK902"/>
    <property type="match status" value="1"/>
</dbReference>
<feature type="compositionally biased region" description="Basic and acidic residues" evidence="11">
    <location>
        <begin position="631"/>
        <end position="643"/>
    </location>
</feature>
<keyword evidence="5 13" id="KW-0732">Signal</keyword>
<evidence type="ECO:0000256" key="1">
    <source>
        <dbReference type="ARBA" id="ARBA00004370"/>
    </source>
</evidence>
<dbReference type="InterPro" id="IPR003591">
    <property type="entry name" value="Leu-rich_rpt_typical-subtyp"/>
</dbReference>
<dbReference type="Pfam" id="PF08263">
    <property type="entry name" value="LRRNT_2"/>
    <property type="match status" value="1"/>
</dbReference>
<dbReference type="InterPro" id="IPR000719">
    <property type="entry name" value="Prot_kinase_dom"/>
</dbReference>
<evidence type="ECO:0000256" key="2">
    <source>
        <dbReference type="ARBA" id="ARBA00022553"/>
    </source>
</evidence>
<evidence type="ECO:0000313" key="16">
    <source>
        <dbReference type="Proteomes" id="UP001418222"/>
    </source>
</evidence>
<dbReference type="Proteomes" id="UP001418222">
    <property type="component" value="Unassembled WGS sequence"/>
</dbReference>
<evidence type="ECO:0000256" key="7">
    <source>
        <dbReference type="ARBA" id="ARBA00022741"/>
    </source>
</evidence>
<feature type="chain" id="PRO_5042883341" evidence="13">
    <location>
        <begin position="19"/>
        <end position="652"/>
    </location>
</feature>
<organism evidence="15 16">
    <name type="scientific">Platanthera zijinensis</name>
    <dbReference type="NCBI Taxonomy" id="2320716"/>
    <lineage>
        <taxon>Eukaryota</taxon>
        <taxon>Viridiplantae</taxon>
        <taxon>Streptophyta</taxon>
        <taxon>Embryophyta</taxon>
        <taxon>Tracheophyta</taxon>
        <taxon>Spermatophyta</taxon>
        <taxon>Magnoliopsida</taxon>
        <taxon>Liliopsida</taxon>
        <taxon>Asparagales</taxon>
        <taxon>Orchidaceae</taxon>
        <taxon>Orchidoideae</taxon>
        <taxon>Orchideae</taxon>
        <taxon>Orchidinae</taxon>
        <taxon>Platanthera</taxon>
    </lineage>
</organism>
<evidence type="ECO:0000256" key="11">
    <source>
        <dbReference type="SAM" id="MobiDB-lite"/>
    </source>
</evidence>